<organism evidence="2 3">
    <name type="scientific">Ziziphus jujuba var. spinosa</name>
    <dbReference type="NCBI Taxonomy" id="714518"/>
    <lineage>
        <taxon>Eukaryota</taxon>
        <taxon>Viridiplantae</taxon>
        <taxon>Streptophyta</taxon>
        <taxon>Embryophyta</taxon>
        <taxon>Tracheophyta</taxon>
        <taxon>Spermatophyta</taxon>
        <taxon>Magnoliopsida</taxon>
        <taxon>eudicotyledons</taxon>
        <taxon>Gunneridae</taxon>
        <taxon>Pentapetalae</taxon>
        <taxon>rosids</taxon>
        <taxon>fabids</taxon>
        <taxon>Rosales</taxon>
        <taxon>Rhamnaceae</taxon>
        <taxon>Paliureae</taxon>
        <taxon>Ziziphus</taxon>
    </lineage>
</organism>
<evidence type="ECO:0000313" key="2">
    <source>
        <dbReference type="EMBL" id="KAH7528707.1"/>
    </source>
</evidence>
<evidence type="ECO:0000256" key="1">
    <source>
        <dbReference type="SAM" id="MobiDB-lite"/>
    </source>
</evidence>
<dbReference type="AlphaFoldDB" id="A0A978VEB8"/>
<protein>
    <submittedName>
        <fullName evidence="2">Uncharacterized protein</fullName>
    </submittedName>
</protein>
<feature type="compositionally biased region" description="Low complexity" evidence="1">
    <location>
        <begin position="22"/>
        <end position="31"/>
    </location>
</feature>
<dbReference type="EMBL" id="JAEACU010000005">
    <property type="protein sequence ID" value="KAH7528707.1"/>
    <property type="molecule type" value="Genomic_DNA"/>
</dbReference>
<comment type="caution">
    <text evidence="2">The sequence shown here is derived from an EMBL/GenBank/DDBJ whole genome shotgun (WGS) entry which is preliminary data.</text>
</comment>
<evidence type="ECO:0000313" key="3">
    <source>
        <dbReference type="Proteomes" id="UP000813462"/>
    </source>
</evidence>
<name>A0A978VEB8_ZIZJJ</name>
<dbReference type="Proteomes" id="UP000813462">
    <property type="component" value="Unassembled WGS sequence"/>
</dbReference>
<gene>
    <name evidence="2" type="ORF">FEM48_Zijuj05G0100700</name>
</gene>
<accession>A0A978VEB8</accession>
<sequence length="141" mass="15728">MERKSVFEEKAKVKNLDGKRPSTSSSGSNFISSAKGNPNCCHKATEFLCSACLLCIFCPLTIVWCCIKLPCKIGWCAAKHAKNQVCCVSEKKIYAAYSSFSDEDSDFLPGNGGVLERDTFFKDFDKLLRNMPTMDNLLLNY</sequence>
<reference evidence="2" key="1">
    <citation type="journal article" date="2021" name="Front. Plant Sci.">
        <title>Chromosome-Scale Genome Assembly for Chinese Sour Jujube and Insights Into Its Genome Evolution and Domestication Signature.</title>
        <authorList>
            <person name="Shen L.-Y."/>
            <person name="Luo H."/>
            <person name="Wang X.-L."/>
            <person name="Wang X.-M."/>
            <person name="Qiu X.-J."/>
            <person name="Liu H."/>
            <person name="Zhou S.-S."/>
            <person name="Jia K.-H."/>
            <person name="Nie S."/>
            <person name="Bao Y.-T."/>
            <person name="Zhang R.-G."/>
            <person name="Yun Q.-Z."/>
            <person name="Chai Y.-H."/>
            <person name="Lu J.-Y."/>
            <person name="Li Y."/>
            <person name="Zhao S.-W."/>
            <person name="Mao J.-F."/>
            <person name="Jia S.-G."/>
            <person name="Mao Y.-M."/>
        </authorList>
    </citation>
    <scope>NUCLEOTIDE SEQUENCE</scope>
    <source>
        <strain evidence="2">AT0</strain>
        <tissue evidence="2">Leaf</tissue>
    </source>
</reference>
<proteinExistence type="predicted"/>
<feature type="region of interest" description="Disordered" evidence="1">
    <location>
        <begin position="1"/>
        <end position="31"/>
    </location>
</feature>
<feature type="compositionally biased region" description="Basic and acidic residues" evidence="1">
    <location>
        <begin position="1"/>
        <end position="20"/>
    </location>
</feature>